<dbReference type="InterPro" id="IPR001296">
    <property type="entry name" value="Glyco_trans_1"/>
</dbReference>
<dbReference type="EMBL" id="FQXK01000053">
    <property type="protein sequence ID" value="SHI99071.1"/>
    <property type="molecule type" value="Genomic_DNA"/>
</dbReference>
<reference evidence="3" key="1">
    <citation type="submission" date="2016-11" db="EMBL/GenBank/DDBJ databases">
        <authorList>
            <person name="Varghese N."/>
            <person name="Submissions S."/>
        </authorList>
    </citation>
    <scope>NUCLEOTIDE SEQUENCE [LARGE SCALE GENOMIC DNA]</scope>
    <source>
        <strain evidence="3">DSM 3071</strain>
    </source>
</reference>
<protein>
    <submittedName>
        <fullName evidence="2">Glycosyltransferase involved in cell wall bisynthesis</fullName>
    </submittedName>
</protein>
<dbReference type="RefSeq" id="WP_073390301.1">
    <property type="nucleotide sequence ID" value="NZ_FQXK01000053.1"/>
</dbReference>
<dbReference type="InterPro" id="IPR050194">
    <property type="entry name" value="Glycosyltransferase_grp1"/>
</dbReference>
<dbReference type="GO" id="GO:0016757">
    <property type="term" value="F:glycosyltransferase activity"/>
    <property type="evidence" value="ECO:0007669"/>
    <property type="project" value="InterPro"/>
</dbReference>
<dbReference type="Proteomes" id="UP000184278">
    <property type="component" value="Unassembled WGS sequence"/>
</dbReference>
<keyword evidence="2" id="KW-0808">Transferase</keyword>
<dbReference type="GeneID" id="89511834"/>
<evidence type="ECO:0000313" key="2">
    <source>
        <dbReference type="EMBL" id="SHI99071.1"/>
    </source>
</evidence>
<sequence length="374" mass="42880">MKGKVLYIKNSSSKVNLNTYNVQAVGLGRAFCELGYDYDFVFFSNEEKVIQETDIAGCKLRIITKKGIRLLRSYICPSVLDKDYLEGYDLVISTEYGQIMTYLLSKKASNVVLYSGPYYNLFKIPFVSPFYDLLFTKSINSRCIRKYVKSELAKEYLEKKGYTELKKLGVGLDITRFDTPIEMQPSTKELVDVMSKSRCLLYVGSLSKRKNFPFLLQVYERVVEKNSDVKFVIIGKGDEKYVQRHLKKVSKQAQSGIIRMESIDNVQLQFIYPLAKAFLLPSKLEIFGMVLLEAMYLGAPVITSWNGGSSVLINEKNTGKIVNKFDVDQWAITVQKYLDDEGYVKEVTDNARTLIKKEYLWNVLAKKILAEMND</sequence>
<keyword evidence="3" id="KW-1185">Reference proteome</keyword>
<dbReference type="AlphaFoldDB" id="A0A1M6FMY5"/>
<dbReference type="PANTHER" id="PTHR45947:SF14">
    <property type="entry name" value="SLL1723 PROTEIN"/>
    <property type="match status" value="1"/>
</dbReference>
<dbReference type="CDD" id="cd03801">
    <property type="entry name" value="GT4_PimA-like"/>
    <property type="match status" value="1"/>
</dbReference>
<name>A0A1M6FMY5_BUTFI</name>
<dbReference type="PANTHER" id="PTHR45947">
    <property type="entry name" value="SULFOQUINOVOSYL TRANSFERASE SQD2"/>
    <property type="match status" value="1"/>
</dbReference>
<evidence type="ECO:0000259" key="1">
    <source>
        <dbReference type="Pfam" id="PF00534"/>
    </source>
</evidence>
<dbReference type="Pfam" id="PF00534">
    <property type="entry name" value="Glycos_transf_1"/>
    <property type="match status" value="1"/>
</dbReference>
<evidence type="ECO:0000313" key="3">
    <source>
        <dbReference type="Proteomes" id="UP000184278"/>
    </source>
</evidence>
<dbReference type="Gene3D" id="3.40.50.2000">
    <property type="entry name" value="Glycogen Phosphorylase B"/>
    <property type="match status" value="2"/>
</dbReference>
<dbReference type="STRING" id="1121131.SAMN02745229_03941"/>
<dbReference type="SUPFAM" id="SSF53756">
    <property type="entry name" value="UDP-Glycosyltransferase/glycogen phosphorylase"/>
    <property type="match status" value="1"/>
</dbReference>
<accession>A0A1M6FMY5</accession>
<proteinExistence type="predicted"/>
<dbReference type="OrthoDB" id="9797829at2"/>
<gene>
    <name evidence="2" type="ORF">SAMN02745229_03941</name>
</gene>
<feature type="domain" description="Glycosyl transferase family 1" evidence="1">
    <location>
        <begin position="196"/>
        <end position="352"/>
    </location>
</feature>
<organism evidence="2 3">
    <name type="scientific">Butyrivibrio fibrisolvens DSM 3071</name>
    <dbReference type="NCBI Taxonomy" id="1121131"/>
    <lineage>
        <taxon>Bacteria</taxon>
        <taxon>Bacillati</taxon>
        <taxon>Bacillota</taxon>
        <taxon>Clostridia</taxon>
        <taxon>Lachnospirales</taxon>
        <taxon>Lachnospiraceae</taxon>
        <taxon>Butyrivibrio</taxon>
    </lineage>
</organism>